<dbReference type="PANTHER" id="PTHR21244">
    <property type="entry name" value="MITOCHONDRIAL 28S RIBOSOMAL PROTEIN S24"/>
    <property type="match status" value="1"/>
</dbReference>
<evidence type="ECO:0000256" key="6">
    <source>
        <dbReference type="ARBA" id="ARBA00023274"/>
    </source>
</evidence>
<sequence length="168" mass="19435">MAAPLAKIPSCAEFLRVLTSPRIPSRFLHVTSACHKAQAAKYKISKDGNKPLTYEMANPPHFIGVRKSWNSWHTSNLWEQPGAADRTFEDMFIRKFLQGTFHNCLADEIIVKRRHNTIFIALLLLRKLDPQKYYFLLGYTETLLSHFLKCPVKVEVSVVPRKVVYKYI</sequence>
<dbReference type="InterPro" id="IPR026146">
    <property type="entry name" value="Ribosomal_uS3m"/>
</dbReference>
<comment type="similarity">
    <text evidence="2">Belongs to the universal ribosomal protein uS3 family.</text>
</comment>
<dbReference type="AlphaFoldDB" id="A0A6P5A845"/>
<comment type="subcellular location">
    <subcellularLocation>
        <location evidence="1">Mitochondrion</location>
    </subcellularLocation>
</comment>
<keyword evidence="3" id="KW-0809">Transit peptide</keyword>
<proteinExistence type="inferred from homology"/>
<dbReference type="OrthoDB" id="5950413at2759"/>
<evidence type="ECO:0000313" key="9">
    <source>
        <dbReference type="RefSeq" id="XP_019639502.1"/>
    </source>
</evidence>
<dbReference type="RefSeq" id="XP_019639502.1">
    <property type="nucleotide sequence ID" value="XM_019783943.1"/>
</dbReference>
<protein>
    <submittedName>
        <fullName evidence="8">28S ribosomal protein S24, mitochondrial-like isoform X1</fullName>
    </submittedName>
    <submittedName>
        <fullName evidence="9">28S ribosomal protein S24, mitochondrial-like isoform X2</fullName>
    </submittedName>
</protein>
<name>A0A6P5A845_BRABE</name>
<dbReference type="RefSeq" id="XP_019639501.1">
    <property type="nucleotide sequence ID" value="XM_019783942.1"/>
</dbReference>
<dbReference type="GeneID" id="109481385"/>
<evidence type="ECO:0000256" key="4">
    <source>
        <dbReference type="ARBA" id="ARBA00022980"/>
    </source>
</evidence>
<reference evidence="8 9" key="1">
    <citation type="submission" date="2025-04" db="UniProtKB">
        <authorList>
            <consortium name="RefSeq"/>
        </authorList>
    </citation>
    <scope>IDENTIFICATION</scope>
    <source>
        <tissue evidence="8 9">Gonad</tissue>
    </source>
</reference>
<dbReference type="GO" id="GO:0006412">
    <property type="term" value="P:translation"/>
    <property type="evidence" value="ECO:0007669"/>
    <property type="project" value="TreeGrafter"/>
</dbReference>
<dbReference type="KEGG" id="bbel:109481385"/>
<evidence type="ECO:0000256" key="2">
    <source>
        <dbReference type="ARBA" id="ARBA00010761"/>
    </source>
</evidence>
<evidence type="ECO:0000256" key="5">
    <source>
        <dbReference type="ARBA" id="ARBA00023128"/>
    </source>
</evidence>
<evidence type="ECO:0000256" key="1">
    <source>
        <dbReference type="ARBA" id="ARBA00004173"/>
    </source>
</evidence>
<keyword evidence="6" id="KW-0687">Ribonucleoprotein</keyword>
<dbReference type="PANTHER" id="PTHR21244:SF1">
    <property type="entry name" value="SMALL RIBOSOMAL SUBUNIT PROTEIN US3M"/>
    <property type="match status" value="1"/>
</dbReference>
<keyword evidence="7" id="KW-1185">Reference proteome</keyword>
<keyword evidence="5" id="KW-0496">Mitochondrion</keyword>
<evidence type="ECO:0000256" key="3">
    <source>
        <dbReference type="ARBA" id="ARBA00022946"/>
    </source>
</evidence>
<gene>
    <name evidence="8 9" type="primary">LOC109481385</name>
</gene>
<evidence type="ECO:0000313" key="7">
    <source>
        <dbReference type="Proteomes" id="UP000515135"/>
    </source>
</evidence>
<dbReference type="Pfam" id="PF14955">
    <property type="entry name" value="MRP-S24"/>
    <property type="match status" value="1"/>
</dbReference>
<dbReference type="GO" id="GO:0005739">
    <property type="term" value="C:mitochondrion"/>
    <property type="evidence" value="ECO:0007669"/>
    <property type="project" value="UniProtKB-SubCell"/>
</dbReference>
<accession>A0A6P5A845</accession>
<dbReference type="GO" id="GO:0005840">
    <property type="term" value="C:ribosome"/>
    <property type="evidence" value="ECO:0007669"/>
    <property type="project" value="UniProtKB-KW"/>
</dbReference>
<evidence type="ECO:0000313" key="8">
    <source>
        <dbReference type="RefSeq" id="XP_019639501.1"/>
    </source>
</evidence>
<organism evidence="7 9">
    <name type="scientific">Branchiostoma belcheri</name>
    <name type="common">Amphioxus</name>
    <dbReference type="NCBI Taxonomy" id="7741"/>
    <lineage>
        <taxon>Eukaryota</taxon>
        <taxon>Metazoa</taxon>
        <taxon>Chordata</taxon>
        <taxon>Cephalochordata</taxon>
        <taxon>Leptocardii</taxon>
        <taxon>Amphioxiformes</taxon>
        <taxon>Branchiostomatidae</taxon>
        <taxon>Branchiostoma</taxon>
    </lineage>
</organism>
<dbReference type="GO" id="GO:1990904">
    <property type="term" value="C:ribonucleoprotein complex"/>
    <property type="evidence" value="ECO:0007669"/>
    <property type="project" value="UniProtKB-KW"/>
</dbReference>
<dbReference type="Proteomes" id="UP000515135">
    <property type="component" value="Unplaced"/>
</dbReference>
<keyword evidence="4" id="KW-0689">Ribosomal protein</keyword>